<proteinExistence type="predicted"/>
<evidence type="ECO:0000259" key="1">
    <source>
        <dbReference type="Pfam" id="PF01909"/>
    </source>
</evidence>
<keyword evidence="3" id="KW-1185">Reference proteome</keyword>
<dbReference type="STRING" id="521011.Mpal_0135"/>
<dbReference type="KEGG" id="mpl:Mpal_0135"/>
<dbReference type="HOGENOM" id="CLU_072733_0_0_2"/>
<dbReference type="RefSeq" id="WP_012616847.1">
    <property type="nucleotide sequence ID" value="NC_011832.1"/>
</dbReference>
<dbReference type="InterPro" id="IPR002934">
    <property type="entry name" value="Polymerase_NTP_transf_dom"/>
</dbReference>
<dbReference type="Pfam" id="PF01909">
    <property type="entry name" value="NTP_transf_2"/>
    <property type="match status" value="1"/>
</dbReference>
<feature type="domain" description="Polymerase nucleotidyl transferase" evidence="1">
    <location>
        <begin position="120"/>
        <end position="156"/>
    </location>
</feature>
<dbReference type="OrthoDB" id="18771at2157"/>
<dbReference type="AlphaFoldDB" id="B8GIH7"/>
<gene>
    <name evidence="2" type="ordered locus">Mpal_0135</name>
</gene>
<organism evidence="2 3">
    <name type="scientific">Methanosphaerula palustris (strain ATCC BAA-1556 / DSM 19958 / E1-9c)</name>
    <dbReference type="NCBI Taxonomy" id="521011"/>
    <lineage>
        <taxon>Archaea</taxon>
        <taxon>Methanobacteriati</taxon>
        <taxon>Methanobacteriota</taxon>
        <taxon>Stenosarchaea group</taxon>
        <taxon>Methanomicrobia</taxon>
        <taxon>Methanomicrobiales</taxon>
        <taxon>Methanoregulaceae</taxon>
        <taxon>Methanosphaerula</taxon>
    </lineage>
</organism>
<dbReference type="eggNOG" id="arCOG01831">
    <property type="taxonomic scope" value="Archaea"/>
</dbReference>
<dbReference type="Proteomes" id="UP000002457">
    <property type="component" value="Chromosome"/>
</dbReference>
<accession>B8GIH7</accession>
<evidence type="ECO:0000313" key="3">
    <source>
        <dbReference type="Proteomes" id="UP000002457"/>
    </source>
</evidence>
<name>B8GIH7_METPE</name>
<protein>
    <recommendedName>
        <fullName evidence="1">Polymerase nucleotidyl transferase domain-containing protein</fullName>
    </recommendedName>
</protein>
<sequence>MRLSLPLRIRDFLLDLDRWIYAVAAYDNEERAGCLLRYVPDSAGDRVDSAGRRYRKVGFEEGYELLRDNKPEFLDLLHRVPYDQVSRILKPELECKRVEREEPRVKAIADHLALGPGTYGCSGSRLCGLANAQSDIDLVVYGPAWFTAQQHLQQAIAEGRIQDLDEKLWQRVYAKRNPSISYPIFRVHEERKWNRGRIGGTYFDLLYARSYDDLATALPSGKGAVLGKETVEGVVTDDRLAFDAPAIYPLEGATVDKVLSFTHTYTGQVRAGETLRAKGMVEQHGDERWLVVGTTREAKGEYIISLTLLEA</sequence>
<evidence type="ECO:0000313" key="2">
    <source>
        <dbReference type="EMBL" id="ACL15528.1"/>
    </source>
</evidence>
<dbReference type="GeneID" id="7270905"/>
<reference evidence="2 3" key="1">
    <citation type="journal article" date="2015" name="Genome Announc.">
        <title>Complete Genome Sequence of Methanosphaerula palustris E1-9CT, a Hydrogenotrophic Methanogen Isolated from a Minerotrophic Fen Peatland.</title>
        <authorList>
            <person name="Cadillo-Quiroz H."/>
            <person name="Browne P."/>
            <person name="Kyrpides N."/>
            <person name="Woyke T."/>
            <person name="Goodwin L."/>
            <person name="Detter C."/>
            <person name="Yavitt J.B."/>
            <person name="Zinder S.H."/>
        </authorList>
    </citation>
    <scope>NUCLEOTIDE SEQUENCE [LARGE SCALE GENOMIC DNA]</scope>
    <source>
        <strain evidence="3">ATCC BAA-1556 / DSM 19958 / E1-9c</strain>
    </source>
</reference>
<dbReference type="GO" id="GO:0016779">
    <property type="term" value="F:nucleotidyltransferase activity"/>
    <property type="evidence" value="ECO:0007669"/>
    <property type="project" value="InterPro"/>
</dbReference>
<dbReference type="EMBL" id="CP001338">
    <property type="protein sequence ID" value="ACL15528.1"/>
    <property type="molecule type" value="Genomic_DNA"/>
</dbReference>